<protein>
    <recommendedName>
        <fullName evidence="1">DUF7832 domain-containing protein</fullName>
    </recommendedName>
</protein>
<accession>A0A1N7LAR7</accession>
<dbReference type="RefSeq" id="WP_228417134.1">
    <property type="nucleotide sequence ID" value="NZ_FTOJ01000002.1"/>
</dbReference>
<evidence type="ECO:0000313" key="3">
    <source>
        <dbReference type="Proteomes" id="UP000186246"/>
    </source>
</evidence>
<gene>
    <name evidence="2" type="ORF">SAMN05421796_102159</name>
</gene>
<evidence type="ECO:0000313" key="2">
    <source>
        <dbReference type="EMBL" id="SIS70897.1"/>
    </source>
</evidence>
<organism evidence="2 3">
    <name type="scientific">Chryseobacterium piscicola</name>
    <dbReference type="NCBI Taxonomy" id="551459"/>
    <lineage>
        <taxon>Bacteria</taxon>
        <taxon>Pseudomonadati</taxon>
        <taxon>Bacteroidota</taxon>
        <taxon>Flavobacteriia</taxon>
        <taxon>Flavobacteriales</taxon>
        <taxon>Weeksellaceae</taxon>
        <taxon>Chryseobacterium group</taxon>
        <taxon>Chryseobacterium</taxon>
    </lineage>
</organism>
<dbReference type="AlphaFoldDB" id="A0A1N7LAR7"/>
<dbReference type="InterPro" id="IPR057154">
    <property type="entry name" value="DUF7832"/>
</dbReference>
<sequence>MIFYIFDFLLSTTITKIMTKYDDASWHYGGDFSDEIPKKNGATHTGMFLNWCINHNFHSKELQEDYENEIESLKRREITGADFVIDQLEGKFTEYELNDFGNAFAKDYYVDETDFANKFSSFATDYINIFDSIAEENDFEYETFYHIEDTYENYDLMKQVIDHRFLEWKEYKNLN</sequence>
<dbReference type="EMBL" id="FTOJ01000002">
    <property type="protein sequence ID" value="SIS70897.1"/>
    <property type="molecule type" value="Genomic_DNA"/>
</dbReference>
<name>A0A1N7LAR7_9FLAO</name>
<feature type="domain" description="DUF7832" evidence="1">
    <location>
        <begin position="20"/>
        <end position="133"/>
    </location>
</feature>
<proteinExistence type="predicted"/>
<evidence type="ECO:0000259" key="1">
    <source>
        <dbReference type="Pfam" id="PF25191"/>
    </source>
</evidence>
<dbReference type="Proteomes" id="UP000186246">
    <property type="component" value="Unassembled WGS sequence"/>
</dbReference>
<dbReference type="STRING" id="551459.SAMN05421796_102159"/>
<dbReference type="Pfam" id="PF25191">
    <property type="entry name" value="DUF7832"/>
    <property type="match status" value="1"/>
</dbReference>
<reference evidence="3" key="1">
    <citation type="submission" date="2017-01" db="EMBL/GenBank/DDBJ databases">
        <authorList>
            <person name="Varghese N."/>
            <person name="Submissions S."/>
        </authorList>
    </citation>
    <scope>NUCLEOTIDE SEQUENCE [LARGE SCALE GENOMIC DNA]</scope>
    <source>
        <strain evidence="3">DSM 21068</strain>
    </source>
</reference>